<organism evidence="5 6">
    <name type="scientific">Pseudoalteromonas lipolytica</name>
    <dbReference type="NCBI Taxonomy" id="570156"/>
    <lineage>
        <taxon>Bacteria</taxon>
        <taxon>Pseudomonadati</taxon>
        <taxon>Pseudomonadota</taxon>
        <taxon>Gammaproteobacteria</taxon>
        <taxon>Alteromonadales</taxon>
        <taxon>Pseudoalteromonadaceae</taxon>
        <taxon>Pseudoalteromonas</taxon>
    </lineage>
</organism>
<dbReference type="RefSeq" id="WP_074989146.1">
    <property type="nucleotide sequence ID" value="NZ_FPAZ01000008.1"/>
</dbReference>
<dbReference type="InterPro" id="IPR036390">
    <property type="entry name" value="WH_DNA-bd_sf"/>
</dbReference>
<protein>
    <submittedName>
        <fullName evidence="5">DNA-binding transcriptional regulator, MarR family</fullName>
    </submittedName>
</protein>
<dbReference type="InterPro" id="IPR000835">
    <property type="entry name" value="HTH_MarR-typ"/>
</dbReference>
<dbReference type="PANTHER" id="PTHR42756:SF1">
    <property type="entry name" value="TRANSCRIPTIONAL REPRESSOR OF EMRAB OPERON"/>
    <property type="match status" value="1"/>
</dbReference>
<reference evidence="5 6" key="1">
    <citation type="submission" date="2016-10" db="EMBL/GenBank/DDBJ databases">
        <authorList>
            <person name="Varghese N."/>
            <person name="Submissions S."/>
        </authorList>
    </citation>
    <scope>NUCLEOTIDE SEQUENCE [LARGE SCALE GENOMIC DNA]</scope>
    <source>
        <strain evidence="5 6">CGMCC 1.8499</strain>
    </source>
</reference>
<feature type="domain" description="HTH marR-type" evidence="4">
    <location>
        <begin position="12"/>
        <end position="145"/>
    </location>
</feature>
<keyword evidence="1" id="KW-0805">Transcription regulation</keyword>
<keyword evidence="3" id="KW-0804">Transcription</keyword>
<dbReference type="InterPro" id="IPR036388">
    <property type="entry name" value="WH-like_DNA-bd_sf"/>
</dbReference>
<evidence type="ECO:0000313" key="5">
    <source>
        <dbReference type="EMBL" id="SFT74027.1"/>
    </source>
</evidence>
<name>A0ABY1GHT5_9GAMM</name>
<keyword evidence="6" id="KW-1185">Reference proteome</keyword>
<proteinExistence type="predicted"/>
<dbReference type="Proteomes" id="UP000183805">
    <property type="component" value="Unassembled WGS sequence"/>
</dbReference>
<dbReference type="PROSITE" id="PS50995">
    <property type="entry name" value="HTH_MARR_2"/>
    <property type="match status" value="1"/>
</dbReference>
<evidence type="ECO:0000259" key="4">
    <source>
        <dbReference type="PROSITE" id="PS50995"/>
    </source>
</evidence>
<evidence type="ECO:0000256" key="1">
    <source>
        <dbReference type="ARBA" id="ARBA00023015"/>
    </source>
</evidence>
<comment type="caution">
    <text evidence="5">The sequence shown here is derived from an EMBL/GenBank/DDBJ whole genome shotgun (WGS) entry which is preliminary data.</text>
</comment>
<dbReference type="PANTHER" id="PTHR42756">
    <property type="entry name" value="TRANSCRIPTIONAL REGULATOR, MARR"/>
    <property type="match status" value="1"/>
</dbReference>
<gene>
    <name evidence="5" type="ORF">SAMN04487854_108180</name>
</gene>
<sequence length="151" mass="17299">MTKEMKATFDLNSFLPYTLNNIATQMSEQFSELYQSQFDLTVPQWRIIANLAQYGQLSAKSLCDLAHMDKSTVSRAVKRLLERDIISAQSDPLDKRATLLSLTRDGSDMVEKISPVALDWQAEMLKDIDEHEYENFISTLNKVYNSLNKNV</sequence>
<dbReference type="GO" id="GO:0003677">
    <property type="term" value="F:DNA binding"/>
    <property type="evidence" value="ECO:0007669"/>
    <property type="project" value="UniProtKB-KW"/>
</dbReference>
<evidence type="ECO:0000256" key="2">
    <source>
        <dbReference type="ARBA" id="ARBA00023125"/>
    </source>
</evidence>
<dbReference type="Gene3D" id="1.10.10.10">
    <property type="entry name" value="Winged helix-like DNA-binding domain superfamily/Winged helix DNA-binding domain"/>
    <property type="match status" value="1"/>
</dbReference>
<dbReference type="PRINTS" id="PR00598">
    <property type="entry name" value="HTHMARR"/>
</dbReference>
<dbReference type="EMBL" id="FPAZ01000008">
    <property type="protein sequence ID" value="SFT74027.1"/>
    <property type="molecule type" value="Genomic_DNA"/>
</dbReference>
<dbReference type="SUPFAM" id="SSF46785">
    <property type="entry name" value="Winged helix' DNA-binding domain"/>
    <property type="match status" value="1"/>
</dbReference>
<evidence type="ECO:0000256" key="3">
    <source>
        <dbReference type="ARBA" id="ARBA00023163"/>
    </source>
</evidence>
<evidence type="ECO:0000313" key="6">
    <source>
        <dbReference type="Proteomes" id="UP000183805"/>
    </source>
</evidence>
<dbReference type="Pfam" id="PF12802">
    <property type="entry name" value="MarR_2"/>
    <property type="match status" value="1"/>
</dbReference>
<accession>A0ABY1GHT5</accession>
<keyword evidence="2 5" id="KW-0238">DNA-binding</keyword>
<dbReference type="SMART" id="SM00347">
    <property type="entry name" value="HTH_MARR"/>
    <property type="match status" value="1"/>
</dbReference>